<proteinExistence type="predicted"/>
<sequence>MNTLTRITSLGLITLLALSSCETRGDDPIPVVPPSEGSKLTLQGGAGESDAANAVYVDFSADKQTSVDRKSWSLGFYNQDAYRVILNNQAAYAAKATDKTDILAVNSTNTDINVLAYGFGPEKLANYDGTDGDMSKTVIAEISAAGASNLVYIVNTVHGGKIDKENVYKVRINRGNSNDYILEYAKIDEKQIQKATIKKDAKTTFTFFSFTGGTVQVEPAKDSWDIVWTKSMFHTGALAYAFSDLVFINHLNGVSAAEVIFQDKSGKSTDQPSYEEFDASKLSSIEFLKGRNTIGSSWRRTTAMKDDPRVGVMPDRYYVIRDQVGNIYKLRFLAMGVNNDGGKRGYPEIEYKLVKGK</sequence>
<dbReference type="Proteomes" id="UP000236731">
    <property type="component" value="Unassembled WGS sequence"/>
</dbReference>
<dbReference type="CDD" id="cd12105">
    <property type="entry name" value="HmuY"/>
    <property type="match status" value="1"/>
</dbReference>
<dbReference type="AlphaFoldDB" id="A0A1H5YRB0"/>
<dbReference type="OrthoDB" id="1091850at2"/>
<reference evidence="2" key="1">
    <citation type="submission" date="2016-10" db="EMBL/GenBank/DDBJ databases">
        <authorList>
            <person name="Varghese N."/>
            <person name="Submissions S."/>
        </authorList>
    </citation>
    <scope>NUCLEOTIDE SEQUENCE [LARGE SCALE GENOMIC DNA]</scope>
    <source>
        <strain evidence="2">DSM 22361</strain>
    </source>
</reference>
<keyword evidence="2" id="KW-1185">Reference proteome</keyword>
<evidence type="ECO:0000313" key="1">
    <source>
        <dbReference type="EMBL" id="SEG26155.1"/>
    </source>
</evidence>
<dbReference type="Pfam" id="PF14064">
    <property type="entry name" value="HmuY"/>
    <property type="match status" value="1"/>
</dbReference>
<name>A0A1H5YRB0_9SPHI</name>
<dbReference type="EMBL" id="FNUT01000006">
    <property type="protein sequence ID" value="SEG26155.1"/>
    <property type="molecule type" value="Genomic_DNA"/>
</dbReference>
<dbReference type="RefSeq" id="WP_103906259.1">
    <property type="nucleotide sequence ID" value="NZ_CP049246.1"/>
</dbReference>
<gene>
    <name evidence="1" type="ORF">SAMN05421877_10683</name>
</gene>
<dbReference type="PROSITE" id="PS51257">
    <property type="entry name" value="PROKAR_LIPOPROTEIN"/>
    <property type="match status" value="1"/>
</dbReference>
<protein>
    <submittedName>
        <fullName evidence="1">HmuY protein</fullName>
    </submittedName>
</protein>
<dbReference type="InterPro" id="IPR025921">
    <property type="entry name" value="HmuY"/>
</dbReference>
<organism evidence="1 2">
    <name type="scientific">Sphingobacterium lactis</name>
    <dbReference type="NCBI Taxonomy" id="797291"/>
    <lineage>
        <taxon>Bacteria</taxon>
        <taxon>Pseudomonadati</taxon>
        <taxon>Bacteroidota</taxon>
        <taxon>Sphingobacteriia</taxon>
        <taxon>Sphingobacteriales</taxon>
        <taxon>Sphingobacteriaceae</taxon>
        <taxon>Sphingobacterium</taxon>
    </lineage>
</organism>
<evidence type="ECO:0000313" key="2">
    <source>
        <dbReference type="Proteomes" id="UP000236731"/>
    </source>
</evidence>
<accession>A0A1H5YRB0</accession>